<feature type="active site" description="O-(5'-phospho-DNA)-tyrosine intermediate" evidence="7">
    <location>
        <position position="197"/>
    </location>
</feature>
<dbReference type="GO" id="GO:0003918">
    <property type="term" value="F:DNA topoisomerase type II (double strand cut, ATP-hydrolyzing) activity"/>
    <property type="evidence" value="ECO:0007669"/>
    <property type="project" value="UniProtKB-EC"/>
</dbReference>
<feature type="compositionally biased region" description="Acidic residues" evidence="8">
    <location>
        <begin position="891"/>
        <end position="903"/>
    </location>
</feature>
<dbReference type="Proteomes" id="UP000256970">
    <property type="component" value="Unassembled WGS sequence"/>
</dbReference>
<keyword evidence="5 7" id="KW-0238">DNA-binding</keyword>
<dbReference type="Gene3D" id="3.30.1360.40">
    <property type="match status" value="1"/>
</dbReference>
<dbReference type="InterPro" id="IPR002205">
    <property type="entry name" value="Topo_IIA_dom_A"/>
</dbReference>
<keyword evidence="4 7" id="KW-0799">Topoisomerase</keyword>
<dbReference type="InterPro" id="IPR035516">
    <property type="entry name" value="Gyrase/topoIV_suA_C"/>
</dbReference>
<dbReference type="SUPFAM" id="SSF101904">
    <property type="entry name" value="GyrA/ParC C-terminal domain-like"/>
    <property type="match status" value="2"/>
</dbReference>
<dbReference type="GO" id="GO:0003677">
    <property type="term" value="F:DNA binding"/>
    <property type="evidence" value="ECO:0007669"/>
    <property type="project" value="UniProtKB-UniRule"/>
</dbReference>
<evidence type="ECO:0000256" key="4">
    <source>
        <dbReference type="ARBA" id="ARBA00023029"/>
    </source>
</evidence>
<dbReference type="InterPro" id="IPR013757">
    <property type="entry name" value="Topo_IIA_A_a_sf"/>
</dbReference>
<feature type="compositionally biased region" description="Polar residues" evidence="8">
    <location>
        <begin position="905"/>
        <end position="916"/>
    </location>
</feature>
<dbReference type="PROSITE" id="PS52040">
    <property type="entry name" value="TOPO_IIA"/>
    <property type="match status" value="1"/>
</dbReference>
<evidence type="ECO:0000256" key="5">
    <source>
        <dbReference type="ARBA" id="ARBA00023125"/>
    </source>
</evidence>
<evidence type="ECO:0000256" key="3">
    <source>
        <dbReference type="ARBA" id="ARBA00012895"/>
    </source>
</evidence>
<dbReference type="InterPro" id="IPR050220">
    <property type="entry name" value="Type_II_DNA_Topoisomerases"/>
</dbReference>
<evidence type="ECO:0000313" key="11">
    <source>
        <dbReference type="Proteomes" id="UP000256970"/>
    </source>
</evidence>
<accession>A0A383WNZ0</accession>
<dbReference type="InterPro" id="IPR013758">
    <property type="entry name" value="Topo_IIA_A/C_ab"/>
</dbReference>
<evidence type="ECO:0000256" key="6">
    <source>
        <dbReference type="ARBA" id="ARBA00023235"/>
    </source>
</evidence>
<proteinExistence type="inferred from homology"/>
<feature type="region of interest" description="Disordered" evidence="8">
    <location>
        <begin position="891"/>
        <end position="919"/>
    </location>
</feature>
<dbReference type="Gene3D" id="1.10.268.10">
    <property type="entry name" value="Topoisomerase, domain 3"/>
    <property type="match status" value="1"/>
</dbReference>
<gene>
    <name evidence="10" type="ORF">BQ4739_LOCUS19464</name>
</gene>
<dbReference type="PANTHER" id="PTHR43493:SF5">
    <property type="entry name" value="DNA GYRASE SUBUNIT A, CHLOROPLASTIC_MITOCHONDRIAL"/>
    <property type="match status" value="1"/>
</dbReference>
<dbReference type="FunFam" id="1.10.268.10:FF:000001">
    <property type="entry name" value="DNA gyrase subunit A"/>
    <property type="match status" value="1"/>
</dbReference>
<evidence type="ECO:0000313" key="10">
    <source>
        <dbReference type="EMBL" id="SZX79178.1"/>
    </source>
</evidence>
<evidence type="ECO:0000256" key="1">
    <source>
        <dbReference type="ARBA" id="ARBA00000185"/>
    </source>
</evidence>
<comment type="similarity">
    <text evidence="2">Belongs to the type II topoisomerase GyrA/ParC subunit family.</text>
</comment>
<evidence type="ECO:0000259" key="9">
    <source>
        <dbReference type="PROSITE" id="PS52040"/>
    </source>
</evidence>
<dbReference type="PANTHER" id="PTHR43493">
    <property type="entry name" value="DNA GYRASE/TOPOISOMERASE SUBUNIT A"/>
    <property type="match status" value="1"/>
</dbReference>
<dbReference type="InterPro" id="IPR013760">
    <property type="entry name" value="Topo_IIA-like_dom_sf"/>
</dbReference>
<protein>
    <recommendedName>
        <fullName evidence="3">DNA topoisomerase (ATP-hydrolyzing)</fullName>
        <ecNumber evidence="3">5.6.2.2</ecNumber>
    </recommendedName>
</protein>
<evidence type="ECO:0000256" key="8">
    <source>
        <dbReference type="SAM" id="MobiDB-lite"/>
    </source>
</evidence>
<dbReference type="Gene3D" id="2.120.10.90">
    <property type="entry name" value="DNA gyrase/topoisomerase IV, subunit A, C-terminal"/>
    <property type="match status" value="1"/>
</dbReference>
<dbReference type="CDD" id="cd00187">
    <property type="entry name" value="TOP4c"/>
    <property type="match status" value="1"/>
</dbReference>
<dbReference type="InterPro" id="IPR006691">
    <property type="entry name" value="GyrA/parC_rep"/>
</dbReference>
<reference evidence="10 11" key="1">
    <citation type="submission" date="2016-10" db="EMBL/GenBank/DDBJ databases">
        <authorList>
            <person name="Cai Z."/>
        </authorList>
    </citation>
    <scope>NUCLEOTIDE SEQUENCE [LARGE SCALE GENOMIC DNA]</scope>
</reference>
<dbReference type="AlphaFoldDB" id="A0A383WNZ0"/>
<dbReference type="EMBL" id="FNXT01001358">
    <property type="protein sequence ID" value="SZX79178.1"/>
    <property type="molecule type" value="Genomic_DNA"/>
</dbReference>
<dbReference type="GO" id="GO:0009330">
    <property type="term" value="C:DNA topoisomerase type II (double strand cut, ATP-hydrolyzing) complex"/>
    <property type="evidence" value="ECO:0007669"/>
    <property type="project" value="TreeGrafter"/>
</dbReference>
<dbReference type="EC" id="5.6.2.2" evidence="3"/>
<keyword evidence="6 7" id="KW-0413">Isomerase</keyword>
<comment type="catalytic activity">
    <reaction evidence="1 7">
        <text>ATP-dependent breakage, passage and rejoining of double-stranded DNA.</text>
        <dbReference type="EC" id="5.6.2.2"/>
    </reaction>
</comment>
<name>A0A383WNZ0_TETOB</name>
<dbReference type="STRING" id="3088.A0A383WNZ0"/>
<dbReference type="GO" id="GO:0006265">
    <property type="term" value="P:DNA topological change"/>
    <property type="evidence" value="ECO:0007669"/>
    <property type="project" value="UniProtKB-UniRule"/>
</dbReference>
<evidence type="ECO:0000256" key="2">
    <source>
        <dbReference type="ARBA" id="ARBA00008263"/>
    </source>
</evidence>
<organism evidence="10 11">
    <name type="scientific">Tetradesmus obliquus</name>
    <name type="common">Green alga</name>
    <name type="synonym">Acutodesmus obliquus</name>
    <dbReference type="NCBI Taxonomy" id="3088"/>
    <lineage>
        <taxon>Eukaryota</taxon>
        <taxon>Viridiplantae</taxon>
        <taxon>Chlorophyta</taxon>
        <taxon>core chlorophytes</taxon>
        <taxon>Chlorophyceae</taxon>
        <taxon>CS clade</taxon>
        <taxon>Sphaeropleales</taxon>
        <taxon>Scenedesmaceae</taxon>
        <taxon>Tetradesmus</taxon>
    </lineage>
</organism>
<keyword evidence="11" id="KW-1185">Reference proteome</keyword>
<sequence>MKTQAALCGSQSGLLRLPRALRPASCLEALCLSQLSSRQPIPQDVLLLRHKASSSNSKRRSSVATAAARQPAAAAAVAVEERIEEKELHVEASEAYLAYAMSVIVGRALPDVRDGLKPVHRRILFAMHELGISHSKPFKKCARVVGEVLGKYHPHGDTAVYDALVRLAQDFSMQLPLVSGQGNFGSLDDDPPAAMRYTECRLSSAAEELLLADLEADTVEFATTFDASQEEPLVLPAKVPHLLVNGTQGIAVGIATKIPPHNLREVVAALRALVEQPDISTAQLMRHIPAPDFPTGGELIVGTETAAAYETGNGSVVLRATGHIEYEGSSGKKRGSSTKGKKGAAAAAAGEAAEGAAAAAAAAAGGKALVVFTEMPYQVCKADLVQRIAELVEAKTLDGIADVRDESDRTGVRLVVEVKRGFSPELVLNQLYKNTRLQLRFAPRIASYTLCAGGTGIWCAVQSPRVALVNGVPRSLTLKACLQHFLDFRITTIYNVALVNGVPRSLTLKACLQHFLDFRITTIQRRAQHRLGKATARMHLVDGLLAALAQLDEVVQAIRAAPDGAAARTALTSRFGLSGAQAEAVLGMTLRRLTGLEAGKLREEQQQLAATITDLQDLLASQQRQLQVVLTEAQAVADKHGTPRRSRIVEVSPEAAQLSEEDVVPNTPSLLTVSSRGFIKRMPSAAWEAQKRGGKAGKSVGKLRDNDAMEEVLTLMAHDTLLFLSARGRAHSVKAYRVPEASRAASGSAISQVLGLPAPEPFPALLPVSSFDEQGATLVMATSAGGIKRTPLAAFSSIQRNGLAAIKLPEGEQLAAGGLAAEGSTVVLASSDGMLAHFAADCVRCSGRAAGSMKGIKIKPGQHLVAMAVLPPDVASQVKAQAAAAKKADAEEAAADAEAEADDSSILQEAGSSSPRSGRDEFTGPWLLMVSSRGVGKRVPLSEVPIKVGRGLKGSIGMKLDAGDSLAMALLVHSKDDDVVMASRQGLMARCRAADVRILGRTAKGVKVLALNEGDEVQTVAVVPAEHKTALA</sequence>
<dbReference type="Pfam" id="PF03989">
    <property type="entry name" value="DNA_gyraseA_C"/>
    <property type="match status" value="6"/>
</dbReference>
<dbReference type="Pfam" id="PF00521">
    <property type="entry name" value="DNA_topoisoIV"/>
    <property type="match status" value="2"/>
</dbReference>
<dbReference type="Gene3D" id="3.90.199.10">
    <property type="entry name" value="Topoisomerase II, domain 5"/>
    <property type="match status" value="2"/>
</dbReference>
<dbReference type="GO" id="GO:0005524">
    <property type="term" value="F:ATP binding"/>
    <property type="evidence" value="ECO:0007669"/>
    <property type="project" value="InterPro"/>
</dbReference>
<feature type="domain" description="Topo IIA-type catalytic" evidence="9">
    <location>
        <begin position="109"/>
        <end position="663"/>
    </location>
</feature>
<evidence type="ECO:0000256" key="7">
    <source>
        <dbReference type="PROSITE-ProRule" id="PRU01384"/>
    </source>
</evidence>
<dbReference type="SUPFAM" id="SSF56719">
    <property type="entry name" value="Type II DNA topoisomerase"/>
    <property type="match status" value="1"/>
</dbReference>
<dbReference type="SMART" id="SM00434">
    <property type="entry name" value="TOP4c"/>
    <property type="match status" value="1"/>
</dbReference>